<gene>
    <name evidence="3" type="ORF">DFP80_1144</name>
</gene>
<evidence type="ECO:0000313" key="3">
    <source>
        <dbReference type="EMBL" id="RBP79415.1"/>
    </source>
</evidence>
<evidence type="ECO:0000256" key="1">
    <source>
        <dbReference type="SAM" id="SignalP"/>
    </source>
</evidence>
<dbReference type="InterPro" id="IPR050902">
    <property type="entry name" value="ABC_Transporter_SBP"/>
</dbReference>
<comment type="caution">
    <text evidence="3">The sequence shown here is derived from an EMBL/GenBank/DDBJ whole genome shotgun (WGS) entry which is preliminary data.</text>
</comment>
<dbReference type="Gene3D" id="3.40.50.1980">
    <property type="entry name" value="Nitrogenase molybdenum iron protein domain"/>
    <property type="match status" value="2"/>
</dbReference>
<sequence length="305" mass="33732">MTKYRLLFISCLMTLNTTITMAAPPERIAVAGGSITEIIYRLGEQDRIVGVDSTSIYPEDTQKFPVLGYVRNIAVEGVLSLNPDLLLGEEDTGPIKALEQIASVGVKTDIIEKDNTLLALQEKIMRIASLLDVKEKGDSLLEDLQIDLDALSYAKQHLPESVKQSPPKVLFFLTLENGAPIASGTGTPAHTVVEEVGAINLLADYDGWIKLSPESALALDPDVIIVMNRRQDVFKQINELPHFKYMKAVRNKEVYIIDGIYLLGFGPRTPQAIVELGTMIYKDFPLPTGYEFRAPRDDLPSMAEQ</sequence>
<name>A0A366IZY1_9GAMM</name>
<proteinExistence type="predicted"/>
<dbReference type="PANTHER" id="PTHR30535:SF4">
    <property type="entry name" value="HEMIN-BINDING PERIPLASMIC PROTEIN HMUT"/>
    <property type="match status" value="1"/>
</dbReference>
<dbReference type="SUPFAM" id="SSF53807">
    <property type="entry name" value="Helical backbone' metal receptor"/>
    <property type="match status" value="1"/>
</dbReference>
<feature type="chain" id="PRO_5016721631" evidence="1">
    <location>
        <begin position="23"/>
        <end position="305"/>
    </location>
</feature>
<feature type="signal peptide" evidence="1">
    <location>
        <begin position="1"/>
        <end position="22"/>
    </location>
</feature>
<dbReference type="InterPro" id="IPR002491">
    <property type="entry name" value="ABC_transptr_periplasmic_BD"/>
</dbReference>
<evidence type="ECO:0000259" key="2">
    <source>
        <dbReference type="PROSITE" id="PS50983"/>
    </source>
</evidence>
<evidence type="ECO:0000313" key="4">
    <source>
        <dbReference type="Proteomes" id="UP000252792"/>
    </source>
</evidence>
<feature type="domain" description="Fe/B12 periplasmic-binding" evidence="2">
    <location>
        <begin position="27"/>
        <end position="284"/>
    </location>
</feature>
<reference evidence="3 4" key="1">
    <citation type="submission" date="2018-06" db="EMBL/GenBank/DDBJ databases">
        <title>Genomic Encyclopedia of Type Strains, Phase III (KMG-III): the genomes of soil and plant-associated and newly described type strains.</title>
        <authorList>
            <person name="Whitman W."/>
        </authorList>
    </citation>
    <scope>NUCLEOTIDE SEQUENCE [LARGE SCALE GENOMIC DNA]</scope>
    <source>
        <strain evidence="3 4">CECT 7377</strain>
    </source>
</reference>
<dbReference type="PANTHER" id="PTHR30535">
    <property type="entry name" value="VITAMIN B12-BINDING PROTEIN"/>
    <property type="match status" value="1"/>
</dbReference>
<dbReference type="OrthoDB" id="9797736at2"/>
<keyword evidence="4" id="KW-1185">Reference proteome</keyword>
<dbReference type="AlphaFoldDB" id="A0A366IZY1"/>
<protein>
    <submittedName>
        <fullName evidence="3">Iron complex transport system substrate-binding protein</fullName>
    </submittedName>
</protein>
<organism evidence="3 4">
    <name type="scientific">Marinomonas rhizomae</name>
    <dbReference type="NCBI Taxonomy" id="491948"/>
    <lineage>
        <taxon>Bacteria</taxon>
        <taxon>Pseudomonadati</taxon>
        <taxon>Pseudomonadota</taxon>
        <taxon>Gammaproteobacteria</taxon>
        <taxon>Oceanospirillales</taxon>
        <taxon>Oceanospirillaceae</taxon>
        <taxon>Marinomonas</taxon>
    </lineage>
</organism>
<dbReference type="PROSITE" id="PS50983">
    <property type="entry name" value="FE_B12_PBP"/>
    <property type="match status" value="1"/>
</dbReference>
<dbReference type="RefSeq" id="WP_113918016.1">
    <property type="nucleotide sequence ID" value="NZ_QNSE01000014.1"/>
</dbReference>
<dbReference type="Pfam" id="PF01497">
    <property type="entry name" value="Peripla_BP_2"/>
    <property type="match status" value="1"/>
</dbReference>
<accession>A0A366IZY1</accession>
<keyword evidence="1" id="KW-0732">Signal</keyword>
<dbReference type="EMBL" id="QNSE01000014">
    <property type="protein sequence ID" value="RBP79415.1"/>
    <property type="molecule type" value="Genomic_DNA"/>
</dbReference>
<dbReference type="Proteomes" id="UP000252792">
    <property type="component" value="Unassembled WGS sequence"/>
</dbReference>